<dbReference type="EMBL" id="CM042046">
    <property type="protein sequence ID" value="KAI3676229.1"/>
    <property type="molecule type" value="Genomic_DNA"/>
</dbReference>
<reference evidence="1 2" key="2">
    <citation type="journal article" date="2022" name="Mol. Ecol. Resour.">
        <title>The genomes of chicory, endive, great burdock and yacon provide insights into Asteraceae paleo-polyploidization history and plant inulin production.</title>
        <authorList>
            <person name="Fan W."/>
            <person name="Wang S."/>
            <person name="Wang H."/>
            <person name="Wang A."/>
            <person name="Jiang F."/>
            <person name="Liu H."/>
            <person name="Zhao H."/>
            <person name="Xu D."/>
            <person name="Zhang Y."/>
        </authorList>
    </citation>
    <scope>NUCLEOTIDE SEQUENCE [LARGE SCALE GENOMIC DNA]</scope>
    <source>
        <strain evidence="2">cv. Yunnan</strain>
        <tissue evidence="1">Leaves</tissue>
    </source>
</reference>
<reference evidence="2" key="1">
    <citation type="journal article" date="2022" name="Mol. Ecol. Resour.">
        <title>The genomes of chicory, endive, great burdock and yacon provide insights into Asteraceae palaeo-polyploidization history and plant inulin production.</title>
        <authorList>
            <person name="Fan W."/>
            <person name="Wang S."/>
            <person name="Wang H."/>
            <person name="Wang A."/>
            <person name="Jiang F."/>
            <person name="Liu H."/>
            <person name="Zhao H."/>
            <person name="Xu D."/>
            <person name="Zhang Y."/>
        </authorList>
    </citation>
    <scope>NUCLEOTIDE SEQUENCE [LARGE SCALE GENOMIC DNA]</scope>
    <source>
        <strain evidence="2">cv. Yunnan</strain>
    </source>
</reference>
<organism evidence="1 2">
    <name type="scientific">Smallanthus sonchifolius</name>
    <dbReference type="NCBI Taxonomy" id="185202"/>
    <lineage>
        <taxon>Eukaryota</taxon>
        <taxon>Viridiplantae</taxon>
        <taxon>Streptophyta</taxon>
        <taxon>Embryophyta</taxon>
        <taxon>Tracheophyta</taxon>
        <taxon>Spermatophyta</taxon>
        <taxon>Magnoliopsida</taxon>
        <taxon>eudicotyledons</taxon>
        <taxon>Gunneridae</taxon>
        <taxon>Pentapetalae</taxon>
        <taxon>asterids</taxon>
        <taxon>campanulids</taxon>
        <taxon>Asterales</taxon>
        <taxon>Asteraceae</taxon>
        <taxon>Asteroideae</taxon>
        <taxon>Heliantheae alliance</taxon>
        <taxon>Millerieae</taxon>
        <taxon>Smallanthus</taxon>
    </lineage>
</organism>
<evidence type="ECO:0000313" key="1">
    <source>
        <dbReference type="EMBL" id="KAI3676229.1"/>
    </source>
</evidence>
<protein>
    <submittedName>
        <fullName evidence="1">Uncharacterized protein</fullName>
    </submittedName>
</protein>
<comment type="caution">
    <text evidence="1">The sequence shown here is derived from an EMBL/GenBank/DDBJ whole genome shotgun (WGS) entry which is preliminary data.</text>
</comment>
<dbReference type="Proteomes" id="UP001056120">
    <property type="component" value="Linkage Group LG29"/>
</dbReference>
<name>A0ACB8XY35_9ASTR</name>
<proteinExistence type="predicted"/>
<sequence>MSTTALRRWTTSKQLNSVLSSFKFFLAAVPLKEGEQGDLHVLILSTKESRESKRPAIVFLHSTNKCKEWVLLLLVAYASHGYIAVAVDSRHHVNGNVEEMDDVEAAELRSQSIHVLPSRRNFEMELGNVNVEISQTTN</sequence>
<gene>
    <name evidence="1" type="ORF">L1987_85830</name>
</gene>
<accession>A0ACB8XY35</accession>
<keyword evidence="2" id="KW-1185">Reference proteome</keyword>
<evidence type="ECO:0000313" key="2">
    <source>
        <dbReference type="Proteomes" id="UP001056120"/>
    </source>
</evidence>